<evidence type="ECO:0000313" key="1">
    <source>
        <dbReference type="EMBL" id="GAA4795117.1"/>
    </source>
</evidence>
<organism evidence="1 2">
    <name type="scientific">Lysobacter hankyongensis</name>
    <dbReference type="NCBI Taxonomy" id="1176535"/>
    <lineage>
        <taxon>Bacteria</taxon>
        <taxon>Pseudomonadati</taxon>
        <taxon>Pseudomonadota</taxon>
        <taxon>Gammaproteobacteria</taxon>
        <taxon>Lysobacterales</taxon>
        <taxon>Lysobacteraceae</taxon>
        <taxon>Lysobacter</taxon>
    </lineage>
</organism>
<name>A0ABP9BGH1_9GAMM</name>
<comment type="caution">
    <text evidence="1">The sequence shown here is derived from an EMBL/GenBank/DDBJ whole genome shotgun (WGS) entry which is preliminary data.</text>
</comment>
<dbReference type="EMBL" id="BAABJE010000010">
    <property type="protein sequence ID" value="GAA4795117.1"/>
    <property type="molecule type" value="Genomic_DNA"/>
</dbReference>
<reference evidence="2" key="1">
    <citation type="journal article" date="2019" name="Int. J. Syst. Evol. Microbiol.">
        <title>The Global Catalogue of Microorganisms (GCM) 10K type strain sequencing project: providing services to taxonomists for standard genome sequencing and annotation.</title>
        <authorList>
            <consortium name="The Broad Institute Genomics Platform"/>
            <consortium name="The Broad Institute Genome Sequencing Center for Infectious Disease"/>
            <person name="Wu L."/>
            <person name="Ma J."/>
        </authorList>
    </citation>
    <scope>NUCLEOTIDE SEQUENCE [LARGE SCALE GENOMIC DNA]</scope>
    <source>
        <strain evidence="2">JCM 18204</strain>
    </source>
</reference>
<accession>A0ABP9BGH1</accession>
<protein>
    <submittedName>
        <fullName evidence="1">Uncharacterized protein</fullName>
    </submittedName>
</protein>
<keyword evidence="2" id="KW-1185">Reference proteome</keyword>
<sequence>MIGGAPSKRIVQQRLRNRIMESLELAASIEDQREYQRRVPFVDVPTEIINWWEDFVGRDWRRHYAAGVVFTSSEIDAIAEFDAVWNDVAERIPDLPLEALAGTADWKRLMEAADRSLQVFLRRGRLPED</sequence>
<proteinExistence type="predicted"/>
<dbReference type="Proteomes" id="UP001499959">
    <property type="component" value="Unassembled WGS sequence"/>
</dbReference>
<evidence type="ECO:0000313" key="2">
    <source>
        <dbReference type="Proteomes" id="UP001499959"/>
    </source>
</evidence>
<gene>
    <name evidence="1" type="ORF">GCM10023307_21020</name>
</gene>